<evidence type="ECO:0000313" key="2">
    <source>
        <dbReference type="Proteomes" id="UP001065174"/>
    </source>
</evidence>
<proteinExistence type="predicted"/>
<dbReference type="RefSeq" id="WP_262311271.1">
    <property type="nucleotide sequence ID" value="NZ_CP106679.1"/>
</dbReference>
<keyword evidence="2" id="KW-1185">Reference proteome</keyword>
<accession>A0ABY6CTK1</accession>
<evidence type="ECO:0000313" key="1">
    <source>
        <dbReference type="EMBL" id="UXP33845.1"/>
    </source>
</evidence>
<gene>
    <name evidence="1" type="ORF">N6H18_07785</name>
</gene>
<name>A0ABY6CTK1_9BACT</name>
<sequence>MSIRSNYSEQLDAYFSGEMKGADRLVFEGRVESDPMLKAEFENQHDIISSLKSRRALELKSRLNNIAVETTLVGSLMQSSIFKPAVYAVTGLAVSIGSYMYYNTETATEFHLQSLDAKSQYSISSGVGANITPDLNFRYVHKDIEEPKIELVIEEVEESSEVEAVVANEINFELPVVDAGYQQDEFEGAAVSLESPQRIEKVPSVSKIDRINIQTITSRKYNFHYRMEDNRLYLYGRFNESPYEIIEINTPGAKKLFFYYDGDFFQTRQNCSTGHTTF</sequence>
<reference evidence="1" key="1">
    <citation type="submission" date="2022-09" db="EMBL/GenBank/DDBJ databases">
        <title>Comparative genomics and taxonomic characterization of three novel marine species of genus Reichenbachiella exhibiting antioxidant and polysaccharide degradation activities.</title>
        <authorList>
            <person name="Muhammad N."/>
            <person name="Lee Y.-J."/>
            <person name="Ko J."/>
            <person name="Kim S.-G."/>
        </authorList>
    </citation>
    <scope>NUCLEOTIDE SEQUENCE</scope>
    <source>
        <strain evidence="1">BKB1-1</strain>
    </source>
</reference>
<protein>
    <submittedName>
        <fullName evidence="1">Uncharacterized protein</fullName>
    </submittedName>
</protein>
<dbReference type="EMBL" id="CP106679">
    <property type="protein sequence ID" value="UXP33845.1"/>
    <property type="molecule type" value="Genomic_DNA"/>
</dbReference>
<dbReference type="Proteomes" id="UP001065174">
    <property type="component" value="Chromosome"/>
</dbReference>
<organism evidence="1 2">
    <name type="scientific">Reichenbachiella agarivorans</name>
    <dbReference type="NCBI Taxonomy" id="2979464"/>
    <lineage>
        <taxon>Bacteria</taxon>
        <taxon>Pseudomonadati</taxon>
        <taxon>Bacteroidota</taxon>
        <taxon>Cytophagia</taxon>
        <taxon>Cytophagales</taxon>
        <taxon>Reichenbachiellaceae</taxon>
        <taxon>Reichenbachiella</taxon>
    </lineage>
</organism>